<dbReference type="AlphaFoldDB" id="A0A0E9X010"/>
<keyword evidence="1" id="KW-1133">Transmembrane helix</keyword>
<evidence type="ECO:0000313" key="2">
    <source>
        <dbReference type="EMBL" id="JAH96077.1"/>
    </source>
</evidence>
<dbReference type="EMBL" id="GBXM01012500">
    <property type="protein sequence ID" value="JAH96077.1"/>
    <property type="molecule type" value="Transcribed_RNA"/>
</dbReference>
<accession>A0A0E9X010</accession>
<organism evidence="2">
    <name type="scientific">Anguilla anguilla</name>
    <name type="common">European freshwater eel</name>
    <name type="synonym">Muraena anguilla</name>
    <dbReference type="NCBI Taxonomy" id="7936"/>
    <lineage>
        <taxon>Eukaryota</taxon>
        <taxon>Metazoa</taxon>
        <taxon>Chordata</taxon>
        <taxon>Craniata</taxon>
        <taxon>Vertebrata</taxon>
        <taxon>Euteleostomi</taxon>
        <taxon>Actinopterygii</taxon>
        <taxon>Neopterygii</taxon>
        <taxon>Teleostei</taxon>
        <taxon>Anguilliformes</taxon>
        <taxon>Anguillidae</taxon>
        <taxon>Anguilla</taxon>
    </lineage>
</organism>
<keyword evidence="1" id="KW-0812">Transmembrane</keyword>
<reference evidence="2" key="2">
    <citation type="journal article" date="2015" name="Fish Shellfish Immunol.">
        <title>Early steps in the European eel (Anguilla anguilla)-Vibrio vulnificus interaction in the gills: Role of the RtxA13 toxin.</title>
        <authorList>
            <person name="Callol A."/>
            <person name="Pajuelo D."/>
            <person name="Ebbesson L."/>
            <person name="Teles M."/>
            <person name="MacKenzie S."/>
            <person name="Amaro C."/>
        </authorList>
    </citation>
    <scope>NUCLEOTIDE SEQUENCE</scope>
</reference>
<feature type="transmembrane region" description="Helical" evidence="1">
    <location>
        <begin position="35"/>
        <end position="53"/>
    </location>
</feature>
<evidence type="ECO:0000256" key="1">
    <source>
        <dbReference type="SAM" id="Phobius"/>
    </source>
</evidence>
<keyword evidence="1" id="KW-0472">Membrane</keyword>
<reference evidence="2" key="1">
    <citation type="submission" date="2014-11" db="EMBL/GenBank/DDBJ databases">
        <authorList>
            <person name="Amaro Gonzalez C."/>
        </authorList>
    </citation>
    <scope>NUCLEOTIDE SEQUENCE</scope>
</reference>
<protein>
    <submittedName>
        <fullName evidence="2">Uncharacterized protein</fullName>
    </submittedName>
</protein>
<proteinExistence type="predicted"/>
<name>A0A0E9X010_ANGAN</name>
<sequence length="58" mass="6911">MEGSHMTAFYCISHLSSEPDSHVTPSNDFRGVLDFRKRVSFFLFLKFFFFFFFNRNGT</sequence>